<organism evidence="2 3">
    <name type="scientific">Symbiodinium pilosum</name>
    <name type="common">Dinoflagellate</name>
    <dbReference type="NCBI Taxonomy" id="2952"/>
    <lineage>
        <taxon>Eukaryota</taxon>
        <taxon>Sar</taxon>
        <taxon>Alveolata</taxon>
        <taxon>Dinophyceae</taxon>
        <taxon>Suessiales</taxon>
        <taxon>Symbiodiniaceae</taxon>
        <taxon>Symbiodinium</taxon>
    </lineage>
</organism>
<proteinExistence type="predicted"/>
<comment type="caution">
    <text evidence="2">The sequence shown here is derived from an EMBL/GenBank/DDBJ whole genome shotgun (WGS) entry which is preliminary data.</text>
</comment>
<dbReference type="InterPro" id="IPR036388">
    <property type="entry name" value="WH-like_DNA-bd_sf"/>
</dbReference>
<protein>
    <submittedName>
        <fullName evidence="2">YfdR protein</fullName>
    </submittedName>
</protein>
<gene>
    <name evidence="2" type="primary">yfdR</name>
    <name evidence="2" type="ORF">SPIL2461_LOCUS18661</name>
</gene>
<reference evidence="2" key="1">
    <citation type="submission" date="2021-02" db="EMBL/GenBank/DDBJ databases">
        <authorList>
            <person name="Dougan E. K."/>
            <person name="Rhodes N."/>
            <person name="Thang M."/>
            <person name="Chan C."/>
        </authorList>
    </citation>
    <scope>NUCLEOTIDE SEQUENCE</scope>
</reference>
<accession>A0A812WH51</accession>
<dbReference type="Gene3D" id="3.40.50.300">
    <property type="entry name" value="P-loop containing nucleotide triphosphate hydrolases"/>
    <property type="match status" value="1"/>
</dbReference>
<keyword evidence="3" id="KW-1185">Reference proteome</keyword>
<evidence type="ECO:0000256" key="1">
    <source>
        <dbReference type="SAM" id="Phobius"/>
    </source>
</evidence>
<evidence type="ECO:0000313" key="3">
    <source>
        <dbReference type="Proteomes" id="UP000649617"/>
    </source>
</evidence>
<sequence>MAAASQNSLAFDVGSPLSLEPVRPVSVAPRDASIAERFAAFHAANPHVNTAIVGLARHVNRVYGLERCSMRALFEELRWQHRLATRGEAWLLNNVFTAEYARLVMRQEPDLAGFFETRALETALQIITRSVGESLTVKGARVMVLDQEGRRVRLGVSGPPGGVAAPLNGSAPRSAPVVGLVGYAGAGKDAAAAELVKQGWRRLAFAEPLRRALLTLNPVVRLDNGSHGRLAPMVASFGWDHVKRHGDVRRLLQTLGTEVVRELISAEAWVDLLRCEIVQSDSAAPIVVTDVRFANEVAMLRGEFGARLVRVVRPGVGPVNGHVSDATEDLQVDGEVQNDGGGRRGMSWIGLYEGGRVDLLHPRPEQFSIEDIARGLSRVNRFVGHTHEPYSVAQHSVIVSRLVPPELALCGLLHDASKAYLGDLVRPLKQRLPDYVELESRMMLAIAERFDFPWPKPAEVREADNRLLVTERDLLQPKASAWESLRDVKPYVPFTIRYQPWTDAETEFLQRHDDIVTAPMPRCYLLKIDDDPWALLGVDRAVAAYTLREKLIDRMRCVADGEPVAVTVRTESVSQDELDTRQERLGLLDNRDLEKLGVATRKWRSVRELLRQIEYCGGADSSYARVETLAARMGCSKRTAQRARRAAEGAGLLRVAERYTSTGQRTNQWLVAWDRLAAAPLEVSPPGGVVTPPRVIASPPGDVVSPPIEIHQSSTRDPLETVDRRDDQKNLEVDWQRAERDAARLERRVGPCRSNQDRDLAIKAAALSQRYGERWLWDAAEACRVVRPERPWAYFWSCIADAARLQGIGCAEPVERVLLVDYQRGGERYRFVFRAGQRDQVRRLLGRYAADTDLAFNWHDAAPLLVFEGVGRAKKSAYFESEGEQAQTSEQPTHFDADRGRGHSCHLPYCNCGYGDANHCTCRSEAIAIAIYGASFAVVLALLSWKPMPRHREITLTFPAVYQIGVPFATVRGNHQEVLIVTMDDEWLTDDQLRAKAERVRKRLAMGRRDR</sequence>
<dbReference type="SUPFAM" id="SSF109604">
    <property type="entry name" value="HD-domain/PDEase-like"/>
    <property type="match status" value="1"/>
</dbReference>
<dbReference type="AlphaFoldDB" id="A0A812WH51"/>
<evidence type="ECO:0000313" key="2">
    <source>
        <dbReference type="EMBL" id="CAE7674293.1"/>
    </source>
</evidence>
<dbReference type="EMBL" id="CAJNIZ010043975">
    <property type="protein sequence ID" value="CAE7674293.1"/>
    <property type="molecule type" value="Genomic_DNA"/>
</dbReference>
<dbReference type="Gene3D" id="1.10.10.10">
    <property type="entry name" value="Winged helix-like DNA-binding domain superfamily/Winged helix DNA-binding domain"/>
    <property type="match status" value="1"/>
</dbReference>
<keyword evidence="1" id="KW-1133">Transmembrane helix</keyword>
<keyword evidence="1" id="KW-0812">Transmembrane</keyword>
<dbReference type="Pfam" id="PF13730">
    <property type="entry name" value="HTH_36"/>
    <property type="match status" value="1"/>
</dbReference>
<dbReference type="Gene3D" id="1.10.3210.10">
    <property type="entry name" value="Hypothetical protein af1432"/>
    <property type="match status" value="1"/>
</dbReference>
<dbReference type="InterPro" id="IPR027417">
    <property type="entry name" value="P-loop_NTPase"/>
</dbReference>
<name>A0A812WH51_SYMPI</name>
<feature type="transmembrane region" description="Helical" evidence="1">
    <location>
        <begin position="926"/>
        <end position="945"/>
    </location>
</feature>
<dbReference type="InterPro" id="IPR048444">
    <property type="entry name" value="DNMK"/>
</dbReference>
<dbReference type="Proteomes" id="UP000649617">
    <property type="component" value="Unassembled WGS sequence"/>
</dbReference>
<dbReference type="Pfam" id="PF21448">
    <property type="entry name" value="DNMK"/>
    <property type="match status" value="1"/>
</dbReference>
<keyword evidence="1" id="KW-0472">Membrane</keyword>